<accession>A0A2T4AH77</accession>
<evidence type="ECO:0000313" key="2">
    <source>
        <dbReference type="Proteomes" id="UP000241690"/>
    </source>
</evidence>
<evidence type="ECO:0000313" key="1">
    <source>
        <dbReference type="EMBL" id="PTB56429.1"/>
    </source>
</evidence>
<dbReference type="RefSeq" id="XP_024776106.1">
    <property type="nucleotide sequence ID" value="XM_024911793.1"/>
</dbReference>
<dbReference type="EMBL" id="KZ679678">
    <property type="protein sequence ID" value="PTB56429.1"/>
    <property type="molecule type" value="Genomic_DNA"/>
</dbReference>
<dbReference type="GO" id="GO:0003676">
    <property type="term" value="F:nucleic acid binding"/>
    <property type="evidence" value="ECO:0007669"/>
    <property type="project" value="InterPro"/>
</dbReference>
<dbReference type="GeneID" id="36620352"/>
<sequence length="668" mass="74684">MATMASSFPLMSFPEEIIENICRQLANYPRSRYSPKPLSNLCQSSKALYRIGTPVLYSCFDSSERFKKLSDFLRTIALRPELGAMVQDLYLNAFYWTEFDKSHTEAFDLATKRLGVSLDGWMENNPWEAISQLVIAYTPNVRSMEVIAHEVYCDEGVGAFTLLEQMAAQVPRQVSLPHLRRLRVGHDDCRQISLGYFGGILELAPGITEITGDPIYGFHCNEKNVNDRMILDNVTRLYLKGGHISRRQLNEIVSRCQALEYFKYTYHSIYAGLGEDCVTPREIIDMLREHNHNDTLRSVYIDLGFRERAATDTLSFSGLCIDGDQILSLKDFTRLENFHVDGSSVLFPAVQTPEYRTDILINMLPGSIRRFQLTNTQGESVANMMTLATSLTDFPFLKEIFLTGNSTNGPLGDVEVELDESEMGLLRKVLDDNGIRLEDACRLVELFSHKNILQGRRQLPVYGRYQEILDNYHKSQVMILSSKTGYGNDNAQSEDQIASHVLVAHSINLGDFENEFLFNVQETLRQPESFTLFWHQHYAILVFETSADCEAAEEDLQGLEIFGHAVSISRQEEAHLAPEVIQAAVGPTAAVASASADSASAPAAPAVPAPNVPATAPIPLTTAAAASTATVTTTVTEETNNNIEWAVPSDDESDCGYDYELPEIKYRD</sequence>
<gene>
    <name evidence="1" type="ORF">M431DRAFT_111355</name>
</gene>
<proteinExistence type="predicted"/>
<protein>
    <submittedName>
        <fullName evidence="1">Uncharacterized protein</fullName>
    </submittedName>
</protein>
<name>A0A2T4AH77_TRIHA</name>
<reference evidence="1 2" key="1">
    <citation type="submission" date="2016-07" db="EMBL/GenBank/DDBJ databases">
        <title>Multiple horizontal gene transfer events from other fungi enriched the ability of initially mycotrophic Trichoderma (Ascomycota) to feed on dead plant biomass.</title>
        <authorList>
            <consortium name="DOE Joint Genome Institute"/>
            <person name="Aerts A."/>
            <person name="Atanasova L."/>
            <person name="Chenthamara K."/>
            <person name="Zhang J."/>
            <person name="Grujic M."/>
            <person name="Henrissat B."/>
            <person name="Kuo A."/>
            <person name="Salamov A."/>
            <person name="Lipzen A."/>
            <person name="Labutti K."/>
            <person name="Barry K."/>
            <person name="Miao Y."/>
            <person name="Rahimi M.J."/>
            <person name="Shen Q."/>
            <person name="Grigoriev I.V."/>
            <person name="Kubicek C.P."/>
            <person name="Druzhinina I.S."/>
        </authorList>
    </citation>
    <scope>NUCLEOTIDE SEQUENCE [LARGE SCALE GENOMIC DNA]</scope>
    <source>
        <strain evidence="1 2">CBS 226.95</strain>
    </source>
</reference>
<dbReference type="InterPro" id="IPR035979">
    <property type="entry name" value="RBD_domain_sf"/>
</dbReference>
<organism evidence="1 2">
    <name type="scientific">Trichoderma harzianum CBS 226.95</name>
    <dbReference type="NCBI Taxonomy" id="983964"/>
    <lineage>
        <taxon>Eukaryota</taxon>
        <taxon>Fungi</taxon>
        <taxon>Dikarya</taxon>
        <taxon>Ascomycota</taxon>
        <taxon>Pezizomycotina</taxon>
        <taxon>Sordariomycetes</taxon>
        <taxon>Hypocreomycetidae</taxon>
        <taxon>Hypocreales</taxon>
        <taxon>Hypocreaceae</taxon>
        <taxon>Trichoderma</taxon>
    </lineage>
</organism>
<dbReference type="AlphaFoldDB" id="A0A2T4AH77"/>
<dbReference type="Proteomes" id="UP000241690">
    <property type="component" value="Unassembled WGS sequence"/>
</dbReference>
<dbReference type="STRING" id="983964.A0A2T4AH77"/>
<keyword evidence="2" id="KW-1185">Reference proteome</keyword>
<dbReference type="SUPFAM" id="SSF54928">
    <property type="entry name" value="RNA-binding domain, RBD"/>
    <property type="match status" value="1"/>
</dbReference>